<feature type="active site" description="Proton donor" evidence="13">
    <location>
        <position position="145"/>
    </location>
</feature>
<organism evidence="16 17">
    <name type="scientific">Candidatus Gemmiger avistercoris</name>
    <dbReference type="NCBI Taxonomy" id="2838606"/>
    <lineage>
        <taxon>Bacteria</taxon>
        <taxon>Bacillati</taxon>
        <taxon>Bacillota</taxon>
        <taxon>Clostridia</taxon>
        <taxon>Eubacteriales</taxon>
        <taxon>Gemmiger</taxon>
    </lineage>
</organism>
<evidence type="ECO:0000256" key="9">
    <source>
        <dbReference type="ARBA" id="ARBA00037922"/>
    </source>
</evidence>
<dbReference type="GO" id="GO:0005737">
    <property type="term" value="C:cytoplasm"/>
    <property type="evidence" value="ECO:0007669"/>
    <property type="project" value="UniProtKB-SubCell"/>
</dbReference>
<feature type="domain" description="Dihydrodipicolinate reductase C-terminal" evidence="15">
    <location>
        <begin position="114"/>
        <end position="248"/>
    </location>
</feature>
<comment type="function">
    <text evidence="13">Catalyzes the conversion of 4-hydroxy-tetrahydrodipicolinate (HTPA) to tetrahydrodipicolinate.</text>
</comment>
<feature type="binding site" evidence="13">
    <location>
        <position position="34"/>
    </location>
    <ligand>
        <name>NAD(+)</name>
        <dbReference type="ChEBI" id="CHEBI:57540"/>
    </ligand>
</feature>
<gene>
    <name evidence="13 16" type="primary">dapB</name>
    <name evidence="16" type="ORF">H9724_01965</name>
</gene>
<dbReference type="PIRSF" id="PIRSF000161">
    <property type="entry name" value="DHPR"/>
    <property type="match status" value="1"/>
</dbReference>
<dbReference type="GO" id="GO:0019877">
    <property type="term" value="P:diaminopimelate biosynthetic process"/>
    <property type="evidence" value="ECO:0007669"/>
    <property type="project" value="UniProtKB-UniRule"/>
</dbReference>
<feature type="binding site" evidence="13">
    <location>
        <position position="36"/>
    </location>
    <ligand>
        <name>NADP(+)</name>
        <dbReference type="ChEBI" id="CHEBI:58349"/>
    </ligand>
</feature>
<dbReference type="PROSITE" id="PS01298">
    <property type="entry name" value="DAPB"/>
    <property type="match status" value="1"/>
</dbReference>
<accession>A0A9D2FHU7</accession>
<evidence type="ECO:0000256" key="12">
    <source>
        <dbReference type="ARBA" id="ARBA00049396"/>
    </source>
</evidence>
<feature type="binding site" evidence="13">
    <location>
        <position position="142"/>
    </location>
    <ligand>
        <name>(S)-2,3,4,5-tetrahydrodipicolinate</name>
        <dbReference type="ChEBI" id="CHEBI:16845"/>
    </ligand>
</feature>
<comment type="caution">
    <text evidence="16">The sequence shown here is derived from an EMBL/GenBank/DDBJ whole genome shotgun (WGS) entry which is preliminary data.</text>
</comment>
<dbReference type="GO" id="GO:0008839">
    <property type="term" value="F:4-hydroxy-tetrahydrodipicolinate reductase"/>
    <property type="evidence" value="ECO:0007669"/>
    <property type="project" value="UniProtKB-UniRule"/>
</dbReference>
<feature type="binding site" evidence="13">
    <location>
        <begin position="108"/>
        <end position="111"/>
    </location>
    <ligand>
        <name>NAD(+)</name>
        <dbReference type="ChEBI" id="CHEBI:57540"/>
    </ligand>
</feature>
<dbReference type="GO" id="GO:0009089">
    <property type="term" value="P:lysine biosynthetic process via diaminopimelate"/>
    <property type="evidence" value="ECO:0007669"/>
    <property type="project" value="UniProtKB-UniRule"/>
</dbReference>
<evidence type="ECO:0000256" key="4">
    <source>
        <dbReference type="ARBA" id="ARBA00022857"/>
    </source>
</evidence>
<comment type="pathway">
    <text evidence="9 13">Amino-acid biosynthesis; L-lysine biosynthesis via DAP pathway; (S)-tetrahydrodipicolinate from L-aspartate: step 4/4.</text>
</comment>
<keyword evidence="6 13" id="KW-0560">Oxidoreductase</keyword>
<feature type="binding site" evidence="13">
    <location>
        <begin position="151"/>
        <end position="152"/>
    </location>
    <ligand>
        <name>(S)-2,3,4,5-tetrahydrodipicolinate</name>
        <dbReference type="ChEBI" id="CHEBI:16845"/>
    </ligand>
</feature>
<dbReference type="InterPro" id="IPR036291">
    <property type="entry name" value="NAD(P)-bd_dom_sf"/>
</dbReference>
<comment type="subunit">
    <text evidence="13">Homotetramer.</text>
</comment>
<dbReference type="SUPFAM" id="SSF55347">
    <property type="entry name" value="Glyceraldehyde-3-phosphate dehydrogenase-like, C-terminal domain"/>
    <property type="match status" value="1"/>
</dbReference>
<comment type="caution">
    <text evidence="13">Was originally thought to be a dihydrodipicolinate reductase (DHDPR), catalyzing the conversion of dihydrodipicolinate to tetrahydrodipicolinate. However, it was shown in E.coli that the substrate of the enzymatic reaction is not dihydrodipicolinate (DHDP) but in fact (2S,4S)-4-hydroxy-2,3,4,5-tetrahydrodipicolinic acid (HTPA), the product released by the DapA-catalyzed reaction.</text>
</comment>
<dbReference type="HAMAP" id="MF_00102">
    <property type="entry name" value="DapB"/>
    <property type="match status" value="1"/>
</dbReference>
<dbReference type="PANTHER" id="PTHR20836">
    <property type="entry name" value="DIHYDRODIPICOLINATE REDUCTASE"/>
    <property type="match status" value="1"/>
</dbReference>
<dbReference type="InterPro" id="IPR022663">
    <property type="entry name" value="DapB_C"/>
</dbReference>
<keyword evidence="7 13" id="KW-0520">NAD</keyword>
<evidence type="ECO:0000256" key="1">
    <source>
        <dbReference type="ARBA" id="ARBA00006642"/>
    </source>
</evidence>
<evidence type="ECO:0000259" key="15">
    <source>
        <dbReference type="Pfam" id="PF05173"/>
    </source>
</evidence>
<dbReference type="Proteomes" id="UP000824105">
    <property type="component" value="Unassembled WGS sequence"/>
</dbReference>
<comment type="subcellular location">
    <subcellularLocation>
        <location evidence="13">Cytoplasm</location>
    </subcellularLocation>
</comment>
<dbReference type="Pfam" id="PF05173">
    <property type="entry name" value="DapB_C"/>
    <property type="match status" value="1"/>
</dbReference>
<dbReference type="EC" id="1.17.1.8" evidence="10 13"/>
<dbReference type="InterPro" id="IPR023940">
    <property type="entry name" value="DHDPR_bac"/>
</dbReference>
<keyword evidence="3 13" id="KW-0028">Amino-acid biosynthesis</keyword>
<evidence type="ECO:0000256" key="5">
    <source>
        <dbReference type="ARBA" id="ARBA00022915"/>
    </source>
</evidence>
<evidence type="ECO:0000256" key="10">
    <source>
        <dbReference type="ARBA" id="ARBA00038983"/>
    </source>
</evidence>
<dbReference type="AlphaFoldDB" id="A0A9D2FHU7"/>
<keyword evidence="4 13" id="KW-0521">NADP</keyword>
<evidence type="ECO:0000313" key="16">
    <source>
        <dbReference type="EMBL" id="HIZ61519.1"/>
    </source>
</evidence>
<feature type="binding site" evidence="13">
    <location>
        <begin position="84"/>
        <end position="86"/>
    </location>
    <ligand>
        <name>NAD(+)</name>
        <dbReference type="ChEBI" id="CHEBI:57540"/>
    </ligand>
</feature>
<proteinExistence type="inferred from homology"/>
<keyword evidence="2 13" id="KW-0963">Cytoplasm</keyword>
<dbReference type="SUPFAM" id="SSF51735">
    <property type="entry name" value="NAD(P)-binding Rossmann-fold domains"/>
    <property type="match status" value="1"/>
</dbReference>
<evidence type="ECO:0000259" key="14">
    <source>
        <dbReference type="Pfam" id="PF01113"/>
    </source>
</evidence>
<comment type="catalytic activity">
    <reaction evidence="12 13">
        <text>(S)-2,3,4,5-tetrahydrodipicolinate + NAD(+) + H2O = (2S,4S)-4-hydroxy-2,3,4,5-tetrahydrodipicolinate + NADH + H(+)</text>
        <dbReference type="Rhea" id="RHEA:35323"/>
        <dbReference type="ChEBI" id="CHEBI:15377"/>
        <dbReference type="ChEBI" id="CHEBI:15378"/>
        <dbReference type="ChEBI" id="CHEBI:16845"/>
        <dbReference type="ChEBI" id="CHEBI:57540"/>
        <dbReference type="ChEBI" id="CHEBI:57945"/>
        <dbReference type="ChEBI" id="CHEBI:67139"/>
        <dbReference type="EC" id="1.17.1.8"/>
    </reaction>
</comment>
<dbReference type="InterPro" id="IPR022664">
    <property type="entry name" value="DapB_N_CS"/>
</dbReference>
<name>A0A9D2FHU7_9FIRM</name>
<sequence>MTDIIIQGIYGRMGRTLLEKIAARTDCRVVAGVDCKDGQVGEIPVFDSFEKLPCGGVLIDFSSPAGAVAAAAYGAAKQLPCVICSTGLAPGQEDALRAASTKTPVFRSANMSLGINVLIELAKQATRTLGTEFDIEIIEKHHHNKLDAPSGTALMIADAINTEAEGRYEYIYDRTQVRRKRGVQELGISAVRGGGIVGEHEVLFCGPDETLTLRHSAGSRGVFADGAIQAALYLAGQRPGYYTMTDLLRGKLPCAE</sequence>
<evidence type="ECO:0000313" key="17">
    <source>
        <dbReference type="Proteomes" id="UP000824105"/>
    </source>
</evidence>
<dbReference type="Pfam" id="PF01113">
    <property type="entry name" value="DapB_N"/>
    <property type="match status" value="1"/>
</dbReference>
<keyword evidence="5 13" id="KW-0220">Diaminopimelate biosynthesis</keyword>
<evidence type="ECO:0000256" key="6">
    <source>
        <dbReference type="ARBA" id="ARBA00023002"/>
    </source>
</evidence>
<dbReference type="EMBL" id="DXBF01000014">
    <property type="protein sequence ID" value="HIZ61519.1"/>
    <property type="molecule type" value="Genomic_DNA"/>
</dbReference>
<evidence type="ECO:0000256" key="3">
    <source>
        <dbReference type="ARBA" id="ARBA00022605"/>
    </source>
</evidence>
<evidence type="ECO:0000256" key="8">
    <source>
        <dbReference type="ARBA" id="ARBA00023154"/>
    </source>
</evidence>
<evidence type="ECO:0000256" key="7">
    <source>
        <dbReference type="ARBA" id="ARBA00023027"/>
    </source>
</evidence>
<keyword evidence="8 13" id="KW-0457">Lysine biosynthesis</keyword>
<dbReference type="PANTHER" id="PTHR20836:SF0">
    <property type="entry name" value="4-HYDROXY-TETRAHYDRODIPICOLINATE REDUCTASE 1, CHLOROPLASTIC-RELATED"/>
    <property type="match status" value="1"/>
</dbReference>
<dbReference type="InterPro" id="IPR000846">
    <property type="entry name" value="DapB_N"/>
</dbReference>
<evidence type="ECO:0000256" key="2">
    <source>
        <dbReference type="ARBA" id="ARBA00022490"/>
    </source>
</evidence>
<evidence type="ECO:0000256" key="13">
    <source>
        <dbReference type="HAMAP-Rule" id="MF_00102"/>
    </source>
</evidence>
<dbReference type="GO" id="GO:0016726">
    <property type="term" value="F:oxidoreductase activity, acting on CH or CH2 groups, NAD or NADP as acceptor"/>
    <property type="evidence" value="ECO:0007669"/>
    <property type="project" value="UniProtKB-UniRule"/>
</dbReference>
<dbReference type="Gene3D" id="3.40.50.720">
    <property type="entry name" value="NAD(P)-binding Rossmann-like Domain"/>
    <property type="match status" value="1"/>
</dbReference>
<dbReference type="FunFam" id="3.30.360.10:FF:000009">
    <property type="entry name" value="4-hydroxy-tetrahydrodipicolinate reductase"/>
    <property type="match status" value="1"/>
</dbReference>
<reference evidence="16" key="2">
    <citation type="submission" date="2021-04" db="EMBL/GenBank/DDBJ databases">
        <authorList>
            <person name="Gilroy R."/>
        </authorList>
    </citation>
    <scope>NUCLEOTIDE SEQUENCE</scope>
    <source>
        <strain evidence="16">CHK188-11489</strain>
    </source>
</reference>
<dbReference type="Gene3D" id="3.30.360.10">
    <property type="entry name" value="Dihydrodipicolinate Reductase, domain 2"/>
    <property type="match status" value="1"/>
</dbReference>
<feature type="binding site" evidence="13">
    <location>
        <begin position="8"/>
        <end position="13"/>
    </location>
    <ligand>
        <name>NAD(+)</name>
        <dbReference type="ChEBI" id="CHEBI:57540"/>
    </ligand>
</feature>
<comment type="catalytic activity">
    <reaction evidence="11 13">
        <text>(S)-2,3,4,5-tetrahydrodipicolinate + NADP(+) + H2O = (2S,4S)-4-hydroxy-2,3,4,5-tetrahydrodipicolinate + NADPH + H(+)</text>
        <dbReference type="Rhea" id="RHEA:35331"/>
        <dbReference type="ChEBI" id="CHEBI:15377"/>
        <dbReference type="ChEBI" id="CHEBI:15378"/>
        <dbReference type="ChEBI" id="CHEBI:16845"/>
        <dbReference type="ChEBI" id="CHEBI:57783"/>
        <dbReference type="ChEBI" id="CHEBI:58349"/>
        <dbReference type="ChEBI" id="CHEBI:67139"/>
        <dbReference type="EC" id="1.17.1.8"/>
    </reaction>
</comment>
<comment type="similarity">
    <text evidence="1 13">Belongs to the DapB family.</text>
</comment>
<protein>
    <recommendedName>
        <fullName evidence="10 13">4-hydroxy-tetrahydrodipicolinate reductase</fullName>
        <shortName evidence="13">HTPA reductase</shortName>
        <ecNumber evidence="10 13">1.17.1.8</ecNumber>
    </recommendedName>
</protein>
<feature type="domain" description="Dihydrodipicolinate reductase N-terminal" evidence="14">
    <location>
        <begin position="3"/>
        <end position="111"/>
    </location>
</feature>
<dbReference type="GO" id="GO:0051287">
    <property type="term" value="F:NAD binding"/>
    <property type="evidence" value="ECO:0007669"/>
    <property type="project" value="UniProtKB-UniRule"/>
</dbReference>
<dbReference type="GO" id="GO:0050661">
    <property type="term" value="F:NADP binding"/>
    <property type="evidence" value="ECO:0007669"/>
    <property type="project" value="UniProtKB-UniRule"/>
</dbReference>
<dbReference type="CDD" id="cd02274">
    <property type="entry name" value="DHDPR_N"/>
    <property type="match status" value="1"/>
</dbReference>
<evidence type="ECO:0000256" key="11">
    <source>
        <dbReference type="ARBA" id="ARBA00049080"/>
    </source>
</evidence>
<reference evidence="16" key="1">
    <citation type="journal article" date="2021" name="PeerJ">
        <title>Extensive microbial diversity within the chicken gut microbiome revealed by metagenomics and culture.</title>
        <authorList>
            <person name="Gilroy R."/>
            <person name="Ravi A."/>
            <person name="Getino M."/>
            <person name="Pursley I."/>
            <person name="Horton D.L."/>
            <person name="Alikhan N.F."/>
            <person name="Baker D."/>
            <person name="Gharbi K."/>
            <person name="Hall N."/>
            <person name="Watson M."/>
            <person name="Adriaenssens E.M."/>
            <person name="Foster-Nyarko E."/>
            <person name="Jarju S."/>
            <person name="Secka A."/>
            <person name="Antonio M."/>
            <person name="Oren A."/>
            <person name="Chaudhuri R.R."/>
            <person name="La Ragione R."/>
            <person name="Hildebrand F."/>
            <person name="Pallen M.J."/>
        </authorList>
    </citation>
    <scope>NUCLEOTIDE SEQUENCE</scope>
    <source>
        <strain evidence="16">CHK188-11489</strain>
    </source>
</reference>
<dbReference type="NCBIfam" id="TIGR00036">
    <property type="entry name" value="dapB"/>
    <property type="match status" value="1"/>
</dbReference>
<feature type="active site" description="Proton donor/acceptor" evidence="13">
    <location>
        <position position="141"/>
    </location>
</feature>